<dbReference type="Proteomes" id="UP001140094">
    <property type="component" value="Unassembled WGS sequence"/>
</dbReference>
<dbReference type="AlphaFoldDB" id="A0A9W8HX97"/>
<reference evidence="2" key="1">
    <citation type="submission" date="2022-07" db="EMBL/GenBank/DDBJ databases">
        <title>Phylogenomic reconstructions and comparative analyses of Kickxellomycotina fungi.</title>
        <authorList>
            <person name="Reynolds N.K."/>
            <person name="Stajich J.E."/>
            <person name="Barry K."/>
            <person name="Grigoriev I.V."/>
            <person name="Crous P."/>
            <person name="Smith M.E."/>
        </authorList>
    </citation>
    <scope>NUCLEOTIDE SEQUENCE</scope>
    <source>
        <strain evidence="2">NRRL 1565</strain>
    </source>
</reference>
<accession>A0A9W8HX97</accession>
<sequence length="364" mass="40727">MLPVDSQDSTTAAPSRPTYIGIHSRDDSTQILYVSSGVRQATGFTPAQVMTSTAVDYIADSCNKDYPEIYKDKGTGNMSNVDRDGDNDDANAYVTYLNVKTITGTPVFQRVTTFKCDSCVIFISMSFPEIPYESKHELKVQMLDGAMRHMNITRDQREKKDNRRIQQHRRLAAERGYDTPHCVGRSNQVKAAFVLEHPNVVAMESEESGRRPSGPLTVFVTGSISHLIEADTGDVMQYPFLKLVAPEDVAHVGRFFERMTESTDVLFETFALIKHPHIIEGDIFVHDEDNPRVVVECLGAAADDGIALMLRRLREVSAPQRDELGNYIHNSKYDVDSNSRQSPSLFEMISSDPETTDAPGWSLH</sequence>
<dbReference type="EMBL" id="JANBUO010000112">
    <property type="protein sequence ID" value="KAJ2807393.1"/>
    <property type="molecule type" value="Genomic_DNA"/>
</dbReference>
<evidence type="ECO:0008006" key="4">
    <source>
        <dbReference type="Google" id="ProtNLM"/>
    </source>
</evidence>
<comment type="caution">
    <text evidence="2">The sequence shown here is derived from an EMBL/GenBank/DDBJ whole genome shotgun (WGS) entry which is preliminary data.</text>
</comment>
<protein>
    <recommendedName>
        <fullName evidence="4">PAS domain-containing protein</fullName>
    </recommendedName>
</protein>
<dbReference type="OrthoDB" id="411251at2759"/>
<gene>
    <name evidence="2" type="ORF">H4R20_001309</name>
</gene>
<feature type="region of interest" description="Disordered" evidence="1">
    <location>
        <begin position="1"/>
        <end position="20"/>
    </location>
</feature>
<organism evidence="2 3">
    <name type="scientific">Coemansia guatemalensis</name>
    <dbReference type="NCBI Taxonomy" id="2761395"/>
    <lineage>
        <taxon>Eukaryota</taxon>
        <taxon>Fungi</taxon>
        <taxon>Fungi incertae sedis</taxon>
        <taxon>Zoopagomycota</taxon>
        <taxon>Kickxellomycotina</taxon>
        <taxon>Kickxellomycetes</taxon>
        <taxon>Kickxellales</taxon>
        <taxon>Kickxellaceae</taxon>
        <taxon>Coemansia</taxon>
    </lineage>
</organism>
<proteinExistence type="predicted"/>
<evidence type="ECO:0000313" key="3">
    <source>
        <dbReference type="Proteomes" id="UP001140094"/>
    </source>
</evidence>
<evidence type="ECO:0000313" key="2">
    <source>
        <dbReference type="EMBL" id="KAJ2807393.1"/>
    </source>
</evidence>
<keyword evidence="3" id="KW-1185">Reference proteome</keyword>
<name>A0A9W8HX97_9FUNG</name>
<feature type="compositionally biased region" description="Polar residues" evidence="1">
    <location>
        <begin position="1"/>
        <end position="13"/>
    </location>
</feature>
<evidence type="ECO:0000256" key="1">
    <source>
        <dbReference type="SAM" id="MobiDB-lite"/>
    </source>
</evidence>